<feature type="non-terminal residue" evidence="2">
    <location>
        <position position="75"/>
    </location>
</feature>
<feature type="transmembrane region" description="Helical" evidence="1">
    <location>
        <begin position="23"/>
        <end position="43"/>
    </location>
</feature>
<dbReference type="AlphaFoldDB" id="A0A2M7FQE8"/>
<sequence length="75" mass="8421">MSIITKLRHWFTPHHTNNFRAKLLHNSGIFAIIGIVLVGNLFLRLLDNPALHILGFTSSVTIDEVVRSTNETRAA</sequence>
<proteinExistence type="predicted"/>
<comment type="caution">
    <text evidence="2">The sequence shown here is derived from an EMBL/GenBank/DDBJ whole genome shotgun (WGS) entry which is preliminary data.</text>
</comment>
<dbReference type="Proteomes" id="UP000230556">
    <property type="component" value="Unassembled WGS sequence"/>
</dbReference>
<dbReference type="EMBL" id="PFFO01000080">
    <property type="protein sequence ID" value="PIW07950.1"/>
    <property type="molecule type" value="Genomic_DNA"/>
</dbReference>
<keyword evidence="1" id="KW-0472">Membrane</keyword>
<evidence type="ECO:0000313" key="3">
    <source>
        <dbReference type="Proteomes" id="UP000230556"/>
    </source>
</evidence>
<evidence type="ECO:0000313" key="2">
    <source>
        <dbReference type="EMBL" id="PIW07950.1"/>
    </source>
</evidence>
<keyword evidence="1" id="KW-0812">Transmembrane</keyword>
<accession>A0A2M7FQE8</accession>
<reference evidence="3" key="1">
    <citation type="submission" date="2017-09" db="EMBL/GenBank/DDBJ databases">
        <title>Depth-based differentiation of microbial function through sediment-hosted aquifers and enrichment of novel symbionts in the deep terrestrial subsurface.</title>
        <authorList>
            <person name="Probst A.J."/>
            <person name="Ladd B."/>
            <person name="Jarett J.K."/>
            <person name="Geller-Mcgrath D.E."/>
            <person name="Sieber C.M.K."/>
            <person name="Emerson J.B."/>
            <person name="Anantharaman K."/>
            <person name="Thomas B.C."/>
            <person name="Malmstrom R."/>
            <person name="Stieglmeier M."/>
            <person name="Klingl A."/>
            <person name="Woyke T."/>
            <person name="Ryan C.M."/>
            <person name="Banfield J.F."/>
        </authorList>
    </citation>
    <scope>NUCLEOTIDE SEQUENCE [LARGE SCALE GENOMIC DNA]</scope>
</reference>
<keyword evidence="1" id="KW-1133">Transmembrane helix</keyword>
<organism evidence="2 3">
    <name type="scientific">Candidatus Collierbacteria bacterium CG17_big_fil_post_rev_8_21_14_2_50_45_7</name>
    <dbReference type="NCBI Taxonomy" id="1974536"/>
    <lineage>
        <taxon>Bacteria</taxon>
        <taxon>Candidatus Collieribacteriota</taxon>
    </lineage>
</organism>
<protein>
    <submittedName>
        <fullName evidence="2">Uncharacterized protein</fullName>
    </submittedName>
</protein>
<name>A0A2M7FQE8_9BACT</name>
<evidence type="ECO:0000256" key="1">
    <source>
        <dbReference type="SAM" id="Phobius"/>
    </source>
</evidence>
<gene>
    <name evidence="2" type="ORF">COW38_01770</name>
</gene>